<organism evidence="1 2">
    <name type="scientific">Aspergillus turcosus</name>
    <dbReference type="NCBI Taxonomy" id="1245748"/>
    <lineage>
        <taxon>Eukaryota</taxon>
        <taxon>Fungi</taxon>
        <taxon>Dikarya</taxon>
        <taxon>Ascomycota</taxon>
        <taxon>Pezizomycotina</taxon>
        <taxon>Eurotiomycetes</taxon>
        <taxon>Eurotiomycetidae</taxon>
        <taxon>Eurotiales</taxon>
        <taxon>Aspergillaceae</taxon>
        <taxon>Aspergillus</taxon>
        <taxon>Aspergillus subgen. Fumigati</taxon>
    </lineage>
</organism>
<dbReference type="AlphaFoldDB" id="A0A3R7F0Y1"/>
<reference evidence="1 2" key="1">
    <citation type="submission" date="2018-08" db="EMBL/GenBank/DDBJ databases">
        <title>Draft genome sequences of two Aspergillus turcosus clinical strains isolated from bronchoalveolar lavage fluid: one azole-susceptible and the other azole-resistant.</title>
        <authorList>
            <person name="Parent-Michaud M."/>
            <person name="Dufresne P.J."/>
            <person name="Fournier E."/>
            <person name="Martineau C."/>
            <person name="Moreira S."/>
            <person name="Perkins V."/>
            <person name="De Repentigny L."/>
            <person name="Dufresne S.F."/>
        </authorList>
    </citation>
    <scope>NUCLEOTIDE SEQUENCE [LARGE SCALE GENOMIC DNA]</scope>
    <source>
        <strain evidence="1">HMR AF 1038</strain>
    </source>
</reference>
<comment type="caution">
    <text evidence="1">The sequence shown here is derived from an EMBL/GenBank/DDBJ whole genome shotgun (WGS) entry which is preliminary data.</text>
</comment>
<dbReference type="Proteomes" id="UP000215289">
    <property type="component" value="Unassembled WGS sequence"/>
</dbReference>
<keyword evidence="2" id="KW-1185">Reference proteome</keyword>
<evidence type="ECO:0000313" key="1">
    <source>
        <dbReference type="EMBL" id="RLL93217.1"/>
    </source>
</evidence>
<name>A0A3R7F0Y1_9EURO</name>
<evidence type="ECO:0000313" key="2">
    <source>
        <dbReference type="Proteomes" id="UP000215289"/>
    </source>
</evidence>
<gene>
    <name evidence="1" type="ORF">CFD26_100640</name>
</gene>
<proteinExistence type="predicted"/>
<dbReference type="EMBL" id="NIDN02000362">
    <property type="protein sequence ID" value="RLL93217.1"/>
    <property type="molecule type" value="Genomic_DNA"/>
</dbReference>
<protein>
    <recommendedName>
        <fullName evidence="3">F-box domain-containing protein</fullName>
    </recommendedName>
</protein>
<accession>A0A3R7F0Y1</accession>
<sequence length="214" mass="23633">MAQSTVSLLNLPTEIHLLILENADYASKVSLYQTNAYFRTIVDVKPPGDAAQQVAFLKGYELWPENTDKHACFKCRMMVSNEEFDDGQKTGSRAKTGTEAETRFCIRCGMLKRLFNPMAPVSIRGKIYYRCASCQGLQGWGSRCHGCCQCSKCLGFRKFEVIQRHRCPECGCRGGLRDVGVEGIAPAQAQNSLNNAGDGNSTQSLEDAFANLLV</sequence>
<dbReference type="OrthoDB" id="4490048at2759"/>
<evidence type="ECO:0008006" key="3">
    <source>
        <dbReference type="Google" id="ProtNLM"/>
    </source>
</evidence>